<proteinExistence type="predicted"/>
<reference evidence="6 7" key="1">
    <citation type="submission" date="2017-07" db="EMBL/GenBank/DDBJ databases">
        <title>The genome sequence of Paludifilum halophilum highlights mechanisms for microbial adaptation to high salt environemnts.</title>
        <authorList>
            <person name="Belbahri L."/>
        </authorList>
    </citation>
    <scope>NUCLEOTIDE SEQUENCE [LARGE SCALE GENOMIC DNA]</scope>
    <source>
        <strain evidence="6 7">DSM 102817</strain>
    </source>
</reference>
<dbReference type="Pfam" id="PF13535">
    <property type="entry name" value="ATP-grasp_4"/>
    <property type="match status" value="1"/>
</dbReference>
<evidence type="ECO:0000313" key="6">
    <source>
        <dbReference type="EMBL" id="OYD06339.1"/>
    </source>
</evidence>
<evidence type="ECO:0000256" key="2">
    <source>
        <dbReference type="ARBA" id="ARBA00022741"/>
    </source>
</evidence>
<evidence type="ECO:0000256" key="4">
    <source>
        <dbReference type="PROSITE-ProRule" id="PRU00409"/>
    </source>
</evidence>
<dbReference type="GO" id="GO:0016874">
    <property type="term" value="F:ligase activity"/>
    <property type="evidence" value="ECO:0007669"/>
    <property type="project" value="UniProtKB-KW"/>
</dbReference>
<dbReference type="RefSeq" id="WP_094265740.1">
    <property type="nucleotide sequence ID" value="NZ_NOWF01000013.1"/>
</dbReference>
<dbReference type="InterPro" id="IPR041472">
    <property type="entry name" value="BL00235/CARNS1_N"/>
</dbReference>
<dbReference type="AlphaFoldDB" id="A0A235B2Z8"/>
<dbReference type="Proteomes" id="UP000215459">
    <property type="component" value="Unassembled WGS sequence"/>
</dbReference>
<dbReference type="PANTHER" id="PTHR43585">
    <property type="entry name" value="FUMIPYRROLE BIOSYNTHESIS PROTEIN C"/>
    <property type="match status" value="1"/>
</dbReference>
<keyword evidence="2 4" id="KW-0547">Nucleotide-binding</keyword>
<dbReference type="EMBL" id="NOWF01000013">
    <property type="protein sequence ID" value="OYD06339.1"/>
    <property type="molecule type" value="Genomic_DNA"/>
</dbReference>
<dbReference type="SUPFAM" id="SSF56059">
    <property type="entry name" value="Glutathione synthetase ATP-binding domain-like"/>
    <property type="match status" value="1"/>
</dbReference>
<evidence type="ECO:0000313" key="7">
    <source>
        <dbReference type="Proteomes" id="UP000215459"/>
    </source>
</evidence>
<dbReference type="InterPro" id="IPR011761">
    <property type="entry name" value="ATP-grasp"/>
</dbReference>
<sequence length="409" mass="46193">MPNKPKRVLVIGLRKNVLEQAKALDLYVILIHKKERLKEHHRWLADEAYPLDIEDEKTLLSFVETIHQTTPVEVVLSFADEALVSAARCHERLGLKGNSVQTVEILKDKGKMRTRLRQIGFPSVRFRVGGTQEDFFSFLRSPFHPFIVKPTDGAGSDQVYQVRDETERNVVWSQLVRNGRSEFLMEEYLDGPEISVEAFSFHGNHHILAITDKVIFPNFVERGHAMPSTLSPRMKKEVVRTVTSFLDGVDFIDGPSHTELKITSKGLRILESHNRIGGDKINELYKIAYGENMLAMLFAWETSRMTPWKTPPPPVGGAAIRFLSPPPGIVQEIRGVEKVKKDPNVCLVEIKVEEGEEVPRLKHSFDRIGCVVAKGKDTDEAVQKAEEMVRSIQILTAEPSQTSKESNPG</sequence>
<name>A0A235B2Z8_9BACL</name>
<dbReference type="GO" id="GO:0046872">
    <property type="term" value="F:metal ion binding"/>
    <property type="evidence" value="ECO:0007669"/>
    <property type="project" value="InterPro"/>
</dbReference>
<dbReference type="Gene3D" id="3.30.470.20">
    <property type="entry name" value="ATP-grasp fold, B domain"/>
    <property type="match status" value="1"/>
</dbReference>
<accession>A0A235B2Z8</accession>
<keyword evidence="7" id="KW-1185">Reference proteome</keyword>
<keyword evidence="1" id="KW-0436">Ligase</keyword>
<dbReference type="PROSITE" id="PS50975">
    <property type="entry name" value="ATP_GRASP"/>
    <property type="match status" value="1"/>
</dbReference>
<evidence type="ECO:0000256" key="3">
    <source>
        <dbReference type="ARBA" id="ARBA00022840"/>
    </source>
</evidence>
<gene>
    <name evidence="6" type="ORF">CHM34_16625</name>
</gene>
<dbReference type="InterPro" id="IPR052032">
    <property type="entry name" value="ATP-dep_AA_Ligase"/>
</dbReference>
<organism evidence="6 7">
    <name type="scientific">Paludifilum halophilum</name>
    <dbReference type="NCBI Taxonomy" id="1642702"/>
    <lineage>
        <taxon>Bacteria</taxon>
        <taxon>Bacillati</taxon>
        <taxon>Bacillota</taxon>
        <taxon>Bacilli</taxon>
        <taxon>Bacillales</taxon>
        <taxon>Thermoactinomycetaceae</taxon>
        <taxon>Paludifilum</taxon>
    </lineage>
</organism>
<dbReference type="InterPro" id="IPR040570">
    <property type="entry name" value="LAL_C2"/>
</dbReference>
<feature type="domain" description="ATP-grasp" evidence="5">
    <location>
        <begin position="113"/>
        <end position="302"/>
    </location>
</feature>
<dbReference type="GO" id="GO:0005524">
    <property type="term" value="F:ATP binding"/>
    <property type="evidence" value="ECO:0007669"/>
    <property type="project" value="UniProtKB-UniRule"/>
</dbReference>
<dbReference type="Gene3D" id="3.40.50.20">
    <property type="match status" value="1"/>
</dbReference>
<dbReference type="PANTHER" id="PTHR43585:SF2">
    <property type="entry name" value="ATP-GRASP ENZYME FSQD"/>
    <property type="match status" value="1"/>
</dbReference>
<dbReference type="Pfam" id="PF18130">
    <property type="entry name" value="ATPgrasp_N"/>
    <property type="match status" value="1"/>
</dbReference>
<protein>
    <recommendedName>
        <fullName evidence="5">ATP-grasp domain-containing protein</fullName>
    </recommendedName>
</protein>
<dbReference type="Pfam" id="PF18603">
    <property type="entry name" value="LAL_C2"/>
    <property type="match status" value="1"/>
</dbReference>
<evidence type="ECO:0000259" key="5">
    <source>
        <dbReference type="PROSITE" id="PS50975"/>
    </source>
</evidence>
<dbReference type="OrthoDB" id="9803907at2"/>
<comment type="caution">
    <text evidence="6">The sequence shown here is derived from an EMBL/GenBank/DDBJ whole genome shotgun (WGS) entry which is preliminary data.</text>
</comment>
<keyword evidence="3 4" id="KW-0067">ATP-binding</keyword>
<evidence type="ECO:0000256" key="1">
    <source>
        <dbReference type="ARBA" id="ARBA00022598"/>
    </source>
</evidence>